<dbReference type="EMBL" id="CP060731">
    <property type="protein sequence ID" value="QNN76914.1"/>
    <property type="molecule type" value="Genomic_DNA"/>
</dbReference>
<organism evidence="2 3">
    <name type="scientific">Pseudoxanthomonas mexicana</name>
    <dbReference type="NCBI Taxonomy" id="128785"/>
    <lineage>
        <taxon>Bacteria</taxon>
        <taxon>Pseudomonadati</taxon>
        <taxon>Pseudomonadota</taxon>
        <taxon>Gammaproteobacteria</taxon>
        <taxon>Lysobacterales</taxon>
        <taxon>Lysobacteraceae</taxon>
        <taxon>Pseudoxanthomonas</taxon>
    </lineage>
</organism>
<evidence type="ECO:0000313" key="3">
    <source>
        <dbReference type="Proteomes" id="UP000515838"/>
    </source>
</evidence>
<keyword evidence="2" id="KW-0547">Nucleotide-binding</keyword>
<dbReference type="GO" id="GO:0005524">
    <property type="term" value="F:ATP binding"/>
    <property type="evidence" value="ECO:0007669"/>
    <property type="project" value="UniProtKB-KW"/>
</dbReference>
<dbReference type="AlphaFoldDB" id="A0A7G9T9Y9"/>
<proteinExistence type="predicted"/>
<evidence type="ECO:0000256" key="1">
    <source>
        <dbReference type="SAM" id="MobiDB-lite"/>
    </source>
</evidence>
<dbReference type="Pfam" id="PF10923">
    <property type="entry name" value="BrxC_BrxD"/>
    <property type="match status" value="1"/>
</dbReference>
<protein>
    <submittedName>
        <fullName evidence="2">ATP-binding protein</fullName>
    </submittedName>
</protein>
<gene>
    <name evidence="2" type="ORF">IAE60_13330</name>
</gene>
<evidence type="ECO:0000313" key="2">
    <source>
        <dbReference type="EMBL" id="QNN76914.1"/>
    </source>
</evidence>
<feature type="compositionally biased region" description="Low complexity" evidence="1">
    <location>
        <begin position="428"/>
        <end position="439"/>
    </location>
</feature>
<dbReference type="RefSeq" id="WP_187572638.1">
    <property type="nucleotide sequence ID" value="NZ_CP060731.1"/>
</dbReference>
<dbReference type="InterPro" id="IPR021228">
    <property type="entry name" value="BrxD"/>
</dbReference>
<sequence>MTSAVRIPPRDRDAVLQALRAGVVPRRGLQYIQVGRAREVEALIKDIDRINQAGSAIRFVIGDFGAGKTFFLSLVRAVALEKGLVTMTADLNPDRRLYGSGGQARSLYSELTRNIATRTKPEGGAMASVVERFITTALQQAKSTGEAVESIIQQRLQSLTELVGGYDFAQVIECYWRGHDQGNEQLKADAVRWLRGEFTTKTDARQALGVRTIIEDDQVYDGVKLLARFIRLAGYGGLLVCLDELVNLYKLPHATARNTNYEQILRILNDTLQGSSEGVGFVFGGTPETLMDARRGLYSYQALQSRLSENAFAAQQGLQDFGGPVIRLANLTPEDLYVLLTKLRHLHSSGDAAQYALPDEALPAFLSHCNQRIGAAYFQTPRNTVRAFLDLLSVLEQHADLDWNHLIEELDVSQELNTDRDIEEDGTAPAPAALQAGAADPDDELSSFRL</sequence>
<reference evidence="2 3" key="1">
    <citation type="submission" date="2020-08" db="EMBL/GenBank/DDBJ databases">
        <title>Streptomycin Non-resistant strain, P. mexicana.</title>
        <authorList>
            <person name="Ganesh-Kumar S."/>
            <person name="Zhe T."/>
            <person name="Yu Z."/>
            <person name="Min Y."/>
        </authorList>
    </citation>
    <scope>NUCLEOTIDE SEQUENCE [LARGE SCALE GENOMIC DNA]</scope>
    <source>
        <strain evidence="2 3">GTZY2</strain>
    </source>
</reference>
<dbReference type="InterPro" id="IPR027417">
    <property type="entry name" value="P-loop_NTPase"/>
</dbReference>
<feature type="region of interest" description="Disordered" evidence="1">
    <location>
        <begin position="422"/>
        <end position="450"/>
    </location>
</feature>
<dbReference type="SUPFAM" id="SSF52540">
    <property type="entry name" value="P-loop containing nucleoside triphosphate hydrolases"/>
    <property type="match status" value="1"/>
</dbReference>
<dbReference type="GeneID" id="81471960"/>
<keyword evidence="2" id="KW-0067">ATP-binding</keyword>
<name>A0A7G9T9Y9_PSEMX</name>
<dbReference type="Proteomes" id="UP000515838">
    <property type="component" value="Chromosome"/>
</dbReference>
<feature type="compositionally biased region" description="Acidic residues" evidence="1">
    <location>
        <begin position="440"/>
        <end position="450"/>
    </location>
</feature>
<accession>A0A7G9T9Y9</accession>